<keyword evidence="2" id="KW-1133">Transmembrane helix</keyword>
<gene>
    <name evidence="3" type="ORF">HYG81_15035</name>
</gene>
<reference evidence="3 4" key="1">
    <citation type="submission" date="2020-07" db="EMBL/GenBank/DDBJ databases">
        <title>Natrinema (YPL30) sp. nov. and Haloterrigena xxxxxx (YPL8) sp. nov., isolated from a salt mine.</title>
        <authorList>
            <person name="Cui H."/>
        </authorList>
    </citation>
    <scope>NUCLEOTIDE SEQUENCE [LARGE SCALE GENOMIC DNA]</scope>
    <source>
        <strain evidence="3 4">YPL13</strain>
    </source>
</reference>
<evidence type="ECO:0000256" key="2">
    <source>
        <dbReference type="SAM" id="Phobius"/>
    </source>
</evidence>
<evidence type="ECO:0000313" key="4">
    <source>
        <dbReference type="Proteomes" id="UP000510869"/>
    </source>
</evidence>
<keyword evidence="4" id="KW-1185">Reference proteome</keyword>
<sequence>MAFTDRIPLMESGATGRNIVVAILYFVLLPFVVIALPFYLLFAIGTNRNGLGDTVANSPLGALPGVGGGGWSAGIVVFAIVIIALGVVGAAVPDTEDPGDAGAEPEVDGTDEDPAAGDGGGGDGGDGSNSGDGSGTANDGSGDNDPDDGGGETDGSSGGTDDSSDGGDNTDGTSDGGDTSEPDNSEPAEFQSIREVDDRYDYETEMLEGSGQTVTDEFSVAGGPTVFIFEHNGESNFIVELINAETGEVETIPVNEIGTTDGAVAVPLGPGDYYFDVDADGSWSVEVAEPLAPPEAVVDTPAEVSGEGMDVVGPIETDGRVTVSGEHNGEENFIVHLIDETAMDRYGQTLVFNEIGEFQGETSVRNDGGAWVAVDADGEWTLEFE</sequence>
<proteinExistence type="predicted"/>
<feature type="compositionally biased region" description="Acidic residues" evidence="1">
    <location>
        <begin position="142"/>
        <end position="151"/>
    </location>
</feature>
<feature type="region of interest" description="Disordered" evidence="1">
    <location>
        <begin position="95"/>
        <end position="196"/>
    </location>
</feature>
<feature type="compositionally biased region" description="Acidic residues" evidence="1">
    <location>
        <begin position="95"/>
        <end position="115"/>
    </location>
</feature>
<dbReference type="KEGG" id="nay:HYG81_15035"/>
<dbReference type="OrthoDB" id="248140at2157"/>
<organism evidence="3 4">
    <name type="scientific">Natrinema zhouii</name>
    <dbReference type="NCBI Taxonomy" id="1710539"/>
    <lineage>
        <taxon>Archaea</taxon>
        <taxon>Methanobacteriati</taxon>
        <taxon>Methanobacteriota</taxon>
        <taxon>Stenosarchaea group</taxon>
        <taxon>Halobacteria</taxon>
        <taxon>Halobacteriales</taxon>
        <taxon>Natrialbaceae</taxon>
        <taxon>Natrinema</taxon>
    </lineage>
</organism>
<protein>
    <submittedName>
        <fullName evidence="3">Uncharacterized protein</fullName>
    </submittedName>
</protein>
<name>A0A7D6H529_9EURY</name>
<accession>A0A7D6H529</accession>
<feature type="compositionally biased region" description="Low complexity" evidence="1">
    <location>
        <begin position="166"/>
        <end position="177"/>
    </location>
</feature>
<feature type="compositionally biased region" description="Gly residues" evidence="1">
    <location>
        <begin position="117"/>
        <end position="134"/>
    </location>
</feature>
<dbReference type="AlphaFoldDB" id="A0A7D6H529"/>
<keyword evidence="2" id="KW-0812">Transmembrane</keyword>
<dbReference type="RefSeq" id="WP_180840577.1">
    <property type="nucleotide sequence ID" value="NZ_CP059154.1"/>
</dbReference>
<evidence type="ECO:0000313" key="3">
    <source>
        <dbReference type="EMBL" id="QLK25388.1"/>
    </source>
</evidence>
<feature type="transmembrane region" description="Helical" evidence="2">
    <location>
        <begin position="20"/>
        <end position="42"/>
    </location>
</feature>
<keyword evidence="2" id="KW-0472">Membrane</keyword>
<evidence type="ECO:0000256" key="1">
    <source>
        <dbReference type="SAM" id="MobiDB-lite"/>
    </source>
</evidence>
<feature type="transmembrane region" description="Helical" evidence="2">
    <location>
        <begin position="71"/>
        <end position="92"/>
    </location>
</feature>
<dbReference type="Proteomes" id="UP000510869">
    <property type="component" value="Chromosome"/>
</dbReference>
<dbReference type="EMBL" id="CP059154">
    <property type="protein sequence ID" value="QLK25388.1"/>
    <property type="molecule type" value="Genomic_DNA"/>
</dbReference>
<dbReference type="GeneID" id="56144546"/>